<dbReference type="EMBL" id="JARKIB010000085">
    <property type="protein sequence ID" value="KAJ7744867.1"/>
    <property type="molecule type" value="Genomic_DNA"/>
</dbReference>
<dbReference type="SUPFAM" id="SSF48452">
    <property type="entry name" value="TPR-like"/>
    <property type="match status" value="2"/>
</dbReference>
<reference evidence="2" key="1">
    <citation type="submission" date="2023-03" db="EMBL/GenBank/DDBJ databases">
        <title>Massive genome expansion in bonnet fungi (Mycena s.s.) driven by repeated elements and novel gene families across ecological guilds.</title>
        <authorList>
            <consortium name="Lawrence Berkeley National Laboratory"/>
            <person name="Harder C.B."/>
            <person name="Miyauchi S."/>
            <person name="Viragh M."/>
            <person name="Kuo A."/>
            <person name="Thoen E."/>
            <person name="Andreopoulos B."/>
            <person name="Lu D."/>
            <person name="Skrede I."/>
            <person name="Drula E."/>
            <person name="Henrissat B."/>
            <person name="Morin E."/>
            <person name="Kohler A."/>
            <person name="Barry K."/>
            <person name="LaButti K."/>
            <person name="Morin E."/>
            <person name="Salamov A."/>
            <person name="Lipzen A."/>
            <person name="Mereny Z."/>
            <person name="Hegedus B."/>
            <person name="Baldrian P."/>
            <person name="Stursova M."/>
            <person name="Weitz H."/>
            <person name="Taylor A."/>
            <person name="Grigoriev I.V."/>
            <person name="Nagy L.G."/>
            <person name="Martin F."/>
            <person name="Kauserud H."/>
        </authorList>
    </citation>
    <scope>NUCLEOTIDE SEQUENCE</scope>
    <source>
        <strain evidence="2">CBHHK182m</strain>
    </source>
</reference>
<proteinExistence type="predicted"/>
<dbReference type="SMART" id="SM00028">
    <property type="entry name" value="TPR"/>
    <property type="match status" value="4"/>
</dbReference>
<dbReference type="PANTHER" id="PTHR47691:SF3">
    <property type="entry name" value="HTH-TYPE TRANSCRIPTIONAL REGULATOR RV0890C-RELATED"/>
    <property type="match status" value="1"/>
</dbReference>
<dbReference type="Gene3D" id="1.25.40.10">
    <property type="entry name" value="Tetratricopeptide repeat domain"/>
    <property type="match status" value="2"/>
</dbReference>
<dbReference type="Proteomes" id="UP001215598">
    <property type="component" value="Unassembled WGS sequence"/>
</dbReference>
<dbReference type="InterPro" id="IPR036537">
    <property type="entry name" value="Adaptor_Cbl_N_dom_sf"/>
</dbReference>
<keyword evidence="3" id="KW-1185">Reference proteome</keyword>
<dbReference type="InterPro" id="IPR059179">
    <property type="entry name" value="MLKL-like_MCAfunc"/>
</dbReference>
<dbReference type="CDD" id="cd21037">
    <property type="entry name" value="MLKL_NTD"/>
    <property type="match status" value="1"/>
</dbReference>
<dbReference type="InterPro" id="IPR011990">
    <property type="entry name" value="TPR-like_helical_dom_sf"/>
</dbReference>
<comment type="caution">
    <text evidence="2">The sequence shown here is derived from an EMBL/GenBank/DDBJ whole genome shotgun (WGS) entry which is preliminary data.</text>
</comment>
<protein>
    <recommendedName>
        <fullName evidence="1">Novel STAND NTPase 1 domain-containing protein</fullName>
    </recommendedName>
</protein>
<name>A0AAD7IM19_9AGAR</name>
<dbReference type="AlphaFoldDB" id="A0AAD7IM19"/>
<dbReference type="GO" id="GO:0007166">
    <property type="term" value="P:cell surface receptor signaling pathway"/>
    <property type="evidence" value="ECO:0007669"/>
    <property type="project" value="InterPro"/>
</dbReference>
<gene>
    <name evidence="2" type="ORF">B0H16DRAFT_1857020</name>
</gene>
<dbReference type="InterPro" id="IPR027417">
    <property type="entry name" value="P-loop_NTPase"/>
</dbReference>
<sequence>MPSQQTVTRVRLANISTCVTITVNTLDILVKTLKIHGLEAMVNTTVSLLKMVQTIKQDKNECAGLMEQTQVILSAIIGVYIKSDTGVELPPSTLNEIANFTQTLHKIHTFVEAQQSSSKVKRFLRQGELSRLLQDCKVGLQQGLEFFQVKTLACKQIDPPTEGGLQIKSLDIMSTAREMEEQAQIRHQEVLNTIETLSSSDSASSVCEDICCSNSISMLPAKPKIFHGRESELADVIKHFGECTPRIAILGAGGMGKTSLAQTVLHHEEIVIKYQENQLFVACDTAVNKVELASLIGAHLGMKPSQDLTQAVLRCLAEGSPTFLILDNLETAWEPAESRKEVEEFLSLLTDIASLALIVERPSKVQWTRPFLAPLEPLAQDAARKVFIDIAEDRHSMEEIDQVLHLTDNMPLSINLLAHTVDVEGCDATLLRWQREHTSVISEGYDRRSNLELSISLSLASPRITSIPHAQELLSLLSILPDGLSDVELKQSNFAIQDILECKRALLRTALAYTNNHKRLKALVPIREYMAKFLPPTDEMIRPLFKHFQELLQVYAVDVGKKSGALYVERITSNYTNILNIIQNGLYPGHPDLADSIFYTSHFIRFNSSIGKGTILLVDKTFEWLKTFDDPDLEATFYTNLGWCYSSLDIPKSLKYGQTGLSLAKSHGNITRQAEALYRLSWIKWFTGDYITAQAYTQEAQRLAKMSGNLQYEASGLYTEALCCQVLGDYRECTFLVRRASALLELCGLSQGGLGYSLINSQAEVHTLKSEYNDARNLHRQLLQTYQGGHLHHEALSLVNIAQVEVHMGVSYNVIQEKVYASQVMFRKIGDRRLLAICDMTQATLNVREGDMSSSLFCKCLKSGWGQFNEVVSYCLERLADITCWGTHHDPLWSTVLLAHSLKAKEKLGIHKALQFMGDVHFMKNDEVTAVSLFTVALEGFTYMDVHHSRAECMIQLGDIAKKNGDLLKALELWETARPLFERSSQAKRVQDIDERVGGISEEVKEQH</sequence>
<dbReference type="Gene3D" id="3.40.50.300">
    <property type="entry name" value="P-loop containing nucleotide triphosphate hydrolases"/>
    <property type="match status" value="1"/>
</dbReference>
<dbReference type="Gene3D" id="1.20.930.20">
    <property type="entry name" value="Adaptor protein Cbl, N-terminal domain"/>
    <property type="match status" value="1"/>
</dbReference>
<dbReference type="InterPro" id="IPR019734">
    <property type="entry name" value="TPR_rpt"/>
</dbReference>
<dbReference type="SUPFAM" id="SSF52540">
    <property type="entry name" value="P-loop containing nucleoside triphosphate hydrolases"/>
    <property type="match status" value="1"/>
</dbReference>
<dbReference type="Pfam" id="PF20703">
    <property type="entry name" value="nSTAND1"/>
    <property type="match status" value="1"/>
</dbReference>
<feature type="domain" description="Novel STAND NTPase 1" evidence="1">
    <location>
        <begin position="222"/>
        <end position="354"/>
    </location>
</feature>
<evidence type="ECO:0000259" key="1">
    <source>
        <dbReference type="Pfam" id="PF20703"/>
    </source>
</evidence>
<evidence type="ECO:0000313" key="3">
    <source>
        <dbReference type="Proteomes" id="UP001215598"/>
    </source>
</evidence>
<dbReference type="InterPro" id="IPR049052">
    <property type="entry name" value="nSTAND1"/>
</dbReference>
<accession>A0AAD7IM19</accession>
<evidence type="ECO:0000313" key="2">
    <source>
        <dbReference type="EMBL" id="KAJ7744867.1"/>
    </source>
</evidence>
<organism evidence="2 3">
    <name type="scientific">Mycena metata</name>
    <dbReference type="NCBI Taxonomy" id="1033252"/>
    <lineage>
        <taxon>Eukaryota</taxon>
        <taxon>Fungi</taxon>
        <taxon>Dikarya</taxon>
        <taxon>Basidiomycota</taxon>
        <taxon>Agaricomycotina</taxon>
        <taxon>Agaricomycetes</taxon>
        <taxon>Agaricomycetidae</taxon>
        <taxon>Agaricales</taxon>
        <taxon>Marasmiineae</taxon>
        <taxon>Mycenaceae</taxon>
        <taxon>Mycena</taxon>
    </lineage>
</organism>
<dbReference type="PANTHER" id="PTHR47691">
    <property type="entry name" value="REGULATOR-RELATED"/>
    <property type="match status" value="1"/>
</dbReference>